<dbReference type="EMBL" id="CAQQ02180716">
    <property type="status" value="NOT_ANNOTATED_CDS"/>
    <property type="molecule type" value="Genomic_DNA"/>
</dbReference>
<keyword evidence="2" id="KW-1185">Reference proteome</keyword>
<accession>T1GAC1</accession>
<evidence type="ECO:0000313" key="2">
    <source>
        <dbReference type="Proteomes" id="UP000015102"/>
    </source>
</evidence>
<reference evidence="2" key="1">
    <citation type="submission" date="2013-02" db="EMBL/GenBank/DDBJ databases">
        <authorList>
            <person name="Hughes D."/>
        </authorList>
    </citation>
    <scope>NUCLEOTIDE SEQUENCE</scope>
    <source>
        <strain>Durham</strain>
        <strain evidence="2">NC isolate 2 -- Noor lab</strain>
    </source>
</reference>
<dbReference type="AlphaFoldDB" id="T1GAC1"/>
<dbReference type="EnsemblMetazoa" id="MESCA000175-RA">
    <property type="protein sequence ID" value="MESCA000175-PA"/>
    <property type="gene ID" value="MESCA000175"/>
</dbReference>
<sequence>NKNILNFLLLSLQIFRQLERPAEEQRIASLRQIVRTQRQEFISVILNTTENLDAILLDQLEKYEMSVQEAAEGGLLILAVKDYPQLYDKWSMMQAVFFSSTVLTTIGEIMFLLCF</sequence>
<proteinExistence type="predicted"/>
<dbReference type="STRING" id="36166.T1GAC1"/>
<name>T1GAC1_MEGSC</name>
<organism evidence="1 2">
    <name type="scientific">Megaselia scalaris</name>
    <name type="common">Humpbacked fly</name>
    <name type="synonym">Phora scalaris</name>
    <dbReference type="NCBI Taxonomy" id="36166"/>
    <lineage>
        <taxon>Eukaryota</taxon>
        <taxon>Metazoa</taxon>
        <taxon>Ecdysozoa</taxon>
        <taxon>Arthropoda</taxon>
        <taxon>Hexapoda</taxon>
        <taxon>Insecta</taxon>
        <taxon>Pterygota</taxon>
        <taxon>Neoptera</taxon>
        <taxon>Endopterygota</taxon>
        <taxon>Diptera</taxon>
        <taxon>Brachycera</taxon>
        <taxon>Muscomorpha</taxon>
        <taxon>Platypezoidea</taxon>
        <taxon>Phoridae</taxon>
        <taxon>Megaseliini</taxon>
        <taxon>Megaselia</taxon>
    </lineage>
</organism>
<dbReference type="HOGENOM" id="CLU_2114988_0_0_1"/>
<dbReference type="Proteomes" id="UP000015102">
    <property type="component" value="Unassembled WGS sequence"/>
</dbReference>
<protein>
    <submittedName>
        <fullName evidence="1">Uncharacterized protein</fullName>
    </submittedName>
</protein>
<evidence type="ECO:0000313" key="1">
    <source>
        <dbReference type="EnsemblMetazoa" id="MESCA000175-PA"/>
    </source>
</evidence>
<reference evidence="1" key="2">
    <citation type="submission" date="2015-06" db="UniProtKB">
        <authorList>
            <consortium name="EnsemblMetazoa"/>
        </authorList>
    </citation>
    <scope>IDENTIFICATION</scope>
</reference>
<dbReference type="Gene3D" id="1.10.287.70">
    <property type="match status" value="1"/>
</dbReference>